<proteinExistence type="predicted"/>
<comment type="caution">
    <text evidence="4">The sequence shown here is derived from an EMBL/GenBank/DDBJ whole genome shotgun (WGS) entry which is preliminary data.</text>
</comment>
<dbReference type="PRINTS" id="PR00455">
    <property type="entry name" value="HTHTETR"/>
</dbReference>
<evidence type="ECO:0000256" key="1">
    <source>
        <dbReference type="ARBA" id="ARBA00023125"/>
    </source>
</evidence>
<dbReference type="Pfam" id="PF00440">
    <property type="entry name" value="TetR_N"/>
    <property type="match status" value="1"/>
</dbReference>
<dbReference type="PANTHER" id="PTHR43479">
    <property type="entry name" value="ACREF/ENVCD OPERON REPRESSOR-RELATED"/>
    <property type="match status" value="1"/>
</dbReference>
<organism evidence="4 5">
    <name type="scientific">Kosmotoga arenicorallina S304</name>
    <dbReference type="NCBI Taxonomy" id="1453497"/>
    <lineage>
        <taxon>Bacteria</taxon>
        <taxon>Thermotogati</taxon>
        <taxon>Thermotogota</taxon>
        <taxon>Thermotogae</taxon>
        <taxon>Kosmotogales</taxon>
        <taxon>Kosmotogaceae</taxon>
        <taxon>Kosmotoga</taxon>
    </lineage>
</organism>
<evidence type="ECO:0000259" key="3">
    <source>
        <dbReference type="PROSITE" id="PS50977"/>
    </source>
</evidence>
<dbReference type="InterPro" id="IPR009057">
    <property type="entry name" value="Homeodomain-like_sf"/>
</dbReference>
<dbReference type="STRING" id="1453497.AT15_05500"/>
<dbReference type="InterPro" id="IPR001647">
    <property type="entry name" value="HTH_TetR"/>
</dbReference>
<evidence type="ECO:0000313" key="4">
    <source>
        <dbReference type="EMBL" id="OAA31529.1"/>
    </source>
</evidence>
<dbReference type="OrthoDB" id="9812484at2"/>
<dbReference type="Gene3D" id="1.10.357.10">
    <property type="entry name" value="Tetracycline Repressor, domain 2"/>
    <property type="match status" value="1"/>
</dbReference>
<gene>
    <name evidence="4" type="ORF">AT15_05500</name>
</gene>
<dbReference type="InterPro" id="IPR050624">
    <property type="entry name" value="HTH-type_Tx_Regulator"/>
</dbReference>
<evidence type="ECO:0000313" key="5">
    <source>
        <dbReference type="Proteomes" id="UP000077339"/>
    </source>
</evidence>
<dbReference type="SUPFAM" id="SSF46689">
    <property type="entry name" value="Homeodomain-like"/>
    <property type="match status" value="1"/>
</dbReference>
<dbReference type="InterPro" id="IPR036271">
    <property type="entry name" value="Tet_transcr_reg_TetR-rel_C_sf"/>
</dbReference>
<dbReference type="AlphaFoldDB" id="A0A182C7E7"/>
<accession>A0A182C7E7</accession>
<dbReference type="GO" id="GO:0003677">
    <property type="term" value="F:DNA binding"/>
    <property type="evidence" value="ECO:0007669"/>
    <property type="project" value="UniProtKB-UniRule"/>
</dbReference>
<name>A0A182C7E7_9BACT</name>
<dbReference type="Proteomes" id="UP000077339">
    <property type="component" value="Unassembled WGS sequence"/>
</dbReference>
<dbReference type="SUPFAM" id="SSF48498">
    <property type="entry name" value="Tetracyclin repressor-like, C-terminal domain"/>
    <property type="match status" value="1"/>
</dbReference>
<reference evidence="4 5" key="1">
    <citation type="submission" date="2014-02" db="EMBL/GenBank/DDBJ databases">
        <title>Kosmotoga genome sequencing.</title>
        <authorList>
            <person name="Pollo S.M."/>
            <person name="Charchuk R."/>
            <person name="Nesbo C.L."/>
        </authorList>
    </citation>
    <scope>NUCLEOTIDE SEQUENCE [LARGE SCALE GENOMIC DNA]</scope>
    <source>
        <strain evidence="4 5">S304</strain>
    </source>
</reference>
<feature type="domain" description="HTH tetR-type" evidence="3">
    <location>
        <begin position="11"/>
        <end position="71"/>
    </location>
</feature>
<dbReference type="EMBL" id="JFHK01000003">
    <property type="protein sequence ID" value="OAA31529.1"/>
    <property type="molecule type" value="Genomic_DNA"/>
</dbReference>
<sequence length="206" mass="23963">MPKKTFFNLPQRKRERIIKSALDLFASNPYHAVSVNRLVKAAGIPKGSFYQYFQDKKDLFHYLIQLIYVDKVKRLREVLTSTSNLFEILRAMTYEAVEFARENPEYTAIANRLMIDPELKREILHDFTQDGNGFLEELILRSYEKGELDTDLEPEVLARIITSVFQAMGDYIYEKSRDLSAEKSKELFIKVINLLEHGLKGCGKDD</sequence>
<dbReference type="PROSITE" id="PS50977">
    <property type="entry name" value="HTH_TETR_2"/>
    <property type="match status" value="1"/>
</dbReference>
<dbReference type="PANTHER" id="PTHR43479:SF11">
    <property type="entry name" value="ACREF_ENVCD OPERON REPRESSOR-RELATED"/>
    <property type="match status" value="1"/>
</dbReference>
<keyword evidence="5" id="KW-1185">Reference proteome</keyword>
<protein>
    <recommendedName>
        <fullName evidence="3">HTH tetR-type domain-containing protein</fullName>
    </recommendedName>
</protein>
<dbReference type="PATRIC" id="fig|1453497.3.peg.1093"/>
<keyword evidence="1 2" id="KW-0238">DNA-binding</keyword>
<evidence type="ECO:0000256" key="2">
    <source>
        <dbReference type="PROSITE-ProRule" id="PRU00335"/>
    </source>
</evidence>
<dbReference type="RefSeq" id="WP_068345808.1">
    <property type="nucleotide sequence ID" value="NZ_JFHK01000003.1"/>
</dbReference>
<feature type="DNA-binding region" description="H-T-H motif" evidence="2">
    <location>
        <begin position="34"/>
        <end position="53"/>
    </location>
</feature>